<evidence type="ECO:0000259" key="1">
    <source>
        <dbReference type="Pfam" id="PF02230"/>
    </source>
</evidence>
<dbReference type="HOGENOM" id="CLU_062889_1_0_1"/>
<organism evidence="2 3">
    <name type="scientific">Glarea lozoyensis (strain ATCC 20868 / MF5171)</name>
    <dbReference type="NCBI Taxonomy" id="1116229"/>
    <lineage>
        <taxon>Eukaryota</taxon>
        <taxon>Fungi</taxon>
        <taxon>Dikarya</taxon>
        <taxon>Ascomycota</taxon>
        <taxon>Pezizomycotina</taxon>
        <taxon>Leotiomycetes</taxon>
        <taxon>Helotiales</taxon>
        <taxon>Helotiaceae</taxon>
        <taxon>Glarea</taxon>
    </lineage>
</organism>
<dbReference type="RefSeq" id="XP_008080094.1">
    <property type="nucleotide sequence ID" value="XM_008081903.1"/>
</dbReference>
<evidence type="ECO:0000313" key="2">
    <source>
        <dbReference type="EMBL" id="EPE33477.1"/>
    </source>
</evidence>
<dbReference type="OrthoDB" id="437457at2759"/>
<dbReference type="Gene3D" id="3.40.50.1820">
    <property type="entry name" value="alpha/beta hydrolase"/>
    <property type="match status" value="1"/>
</dbReference>
<protein>
    <submittedName>
        <fullName evidence="2">Alpha/beta-Hydrolase</fullName>
    </submittedName>
</protein>
<dbReference type="KEGG" id="glz:GLAREA_06490"/>
<evidence type="ECO:0000313" key="3">
    <source>
        <dbReference type="Proteomes" id="UP000016922"/>
    </source>
</evidence>
<gene>
    <name evidence="2" type="ORF">GLAREA_06490</name>
</gene>
<dbReference type="GeneID" id="19465543"/>
<dbReference type="SUPFAM" id="SSF53474">
    <property type="entry name" value="alpha/beta-Hydrolases"/>
    <property type="match status" value="1"/>
</dbReference>
<dbReference type="AlphaFoldDB" id="S3D4U8"/>
<dbReference type="Proteomes" id="UP000016922">
    <property type="component" value="Unassembled WGS sequence"/>
</dbReference>
<dbReference type="InterPro" id="IPR029058">
    <property type="entry name" value="AB_hydrolase_fold"/>
</dbReference>
<feature type="domain" description="Phospholipase/carboxylesterase/thioesterase" evidence="1">
    <location>
        <begin position="29"/>
        <end position="163"/>
    </location>
</feature>
<reference evidence="2 3" key="1">
    <citation type="journal article" date="2013" name="BMC Genomics">
        <title>Genomics-driven discovery of the pneumocandin biosynthetic gene cluster in the fungus Glarea lozoyensis.</title>
        <authorList>
            <person name="Chen L."/>
            <person name="Yue Q."/>
            <person name="Zhang X."/>
            <person name="Xiang M."/>
            <person name="Wang C."/>
            <person name="Li S."/>
            <person name="Che Y."/>
            <person name="Ortiz-Lopez F.J."/>
            <person name="Bills G.F."/>
            <person name="Liu X."/>
            <person name="An Z."/>
        </authorList>
    </citation>
    <scope>NUCLEOTIDE SEQUENCE [LARGE SCALE GENOMIC DNA]</scope>
    <source>
        <strain evidence="3">ATCC 20868 / MF5171</strain>
    </source>
</reference>
<accession>S3D4U8</accession>
<dbReference type="OMA" id="AACELEF"/>
<keyword evidence="3" id="KW-1185">Reference proteome</keyword>
<sequence>MSSPRLPQISDFPPSLTLTITPPSTGSPINILILLHGLGDTHLPFTKLAAQLNLPETVCISIQGLNPIPALFTGSDDPAFHWGDDVLVDERKGEIDFDAGFTSTVKAIRGVVIEDVLMKKCNYPARNIHFFGFGQGGMAALAIAACELEFGGVVSIGGRASSSTLGGRWRG</sequence>
<dbReference type="Pfam" id="PF02230">
    <property type="entry name" value="Abhydrolase_2"/>
    <property type="match status" value="1"/>
</dbReference>
<dbReference type="eggNOG" id="KOG2112">
    <property type="taxonomic scope" value="Eukaryota"/>
</dbReference>
<dbReference type="InterPro" id="IPR003140">
    <property type="entry name" value="PLipase/COase/thioEstase"/>
</dbReference>
<name>S3D4U8_GLAL2</name>
<dbReference type="GO" id="GO:0016787">
    <property type="term" value="F:hydrolase activity"/>
    <property type="evidence" value="ECO:0007669"/>
    <property type="project" value="UniProtKB-KW"/>
</dbReference>
<keyword evidence="2" id="KW-0378">Hydrolase</keyword>
<dbReference type="EMBL" id="KE145358">
    <property type="protein sequence ID" value="EPE33477.1"/>
    <property type="molecule type" value="Genomic_DNA"/>
</dbReference>
<proteinExistence type="predicted"/>